<dbReference type="CDD" id="cd06223">
    <property type="entry name" value="PRTases_typeI"/>
    <property type="match status" value="1"/>
</dbReference>
<dbReference type="PANTHER" id="PTHR39563">
    <property type="entry name" value="XANTHINE PHOSPHORIBOSYLTRANSFERASE"/>
    <property type="match status" value="1"/>
</dbReference>
<feature type="binding site" evidence="8">
    <location>
        <begin position="43"/>
        <end position="44"/>
    </location>
    <ligand>
        <name>5-phospho-alpha-D-ribose 1-diphosphate</name>
        <dbReference type="ChEBI" id="CHEBI:58017"/>
    </ligand>
</feature>
<dbReference type="KEGG" id="tzo:THMIRHAT_16230"/>
<keyword evidence="11" id="KW-1185">Reference proteome</keyword>
<evidence type="ECO:0000256" key="1">
    <source>
        <dbReference type="ARBA" id="ARBA00022475"/>
    </source>
</evidence>
<comment type="pathway">
    <text evidence="8">Purine metabolism; GMP biosynthesis via salvage pathway; GMP from guanine: step 1/1.</text>
</comment>
<comment type="cofactor">
    <cofactor evidence="8">
        <name>Mg(2+)</name>
        <dbReference type="ChEBI" id="CHEBI:18420"/>
    </cofactor>
</comment>
<evidence type="ECO:0000256" key="2">
    <source>
        <dbReference type="ARBA" id="ARBA00022676"/>
    </source>
</evidence>
<feature type="binding site" evidence="8">
    <location>
        <position position="143"/>
    </location>
    <ligand>
        <name>guanine</name>
        <dbReference type="ChEBI" id="CHEBI:16235"/>
    </ligand>
</feature>
<proteinExistence type="inferred from homology"/>
<comment type="catalytic activity">
    <reaction evidence="8">
        <text>GMP + diphosphate = guanine + 5-phospho-alpha-D-ribose 1-diphosphate</text>
        <dbReference type="Rhea" id="RHEA:25424"/>
        <dbReference type="ChEBI" id="CHEBI:16235"/>
        <dbReference type="ChEBI" id="CHEBI:33019"/>
        <dbReference type="ChEBI" id="CHEBI:58017"/>
        <dbReference type="ChEBI" id="CHEBI:58115"/>
    </reaction>
</comment>
<dbReference type="RefSeq" id="WP_173291642.1">
    <property type="nucleotide sequence ID" value="NZ_AP021888.1"/>
</dbReference>
<dbReference type="UniPathway" id="UPA00602">
    <property type="reaction ID" value="UER00658"/>
</dbReference>
<protein>
    <recommendedName>
        <fullName evidence="8">Xanthine-guanine phosphoribosyltransferase</fullName>
        <shortName evidence="8">XGPRT</shortName>
        <ecNumber evidence="8">2.4.2.22</ecNumber>
    </recommendedName>
    <alternativeName>
        <fullName evidence="8">Xanthine phosphoribosyltransferase</fullName>
    </alternativeName>
</protein>
<evidence type="ECO:0000313" key="10">
    <source>
        <dbReference type="EMBL" id="BBP43877.1"/>
    </source>
</evidence>
<evidence type="ECO:0000256" key="7">
    <source>
        <dbReference type="ARBA" id="ARBA00023136"/>
    </source>
</evidence>
<comment type="subunit">
    <text evidence="8">Homotetramer.</text>
</comment>
<dbReference type="InterPro" id="IPR023747">
    <property type="entry name" value="Xanthine_Guanine_PRibTrfase"/>
</dbReference>
<dbReference type="Gene3D" id="3.40.50.2020">
    <property type="match status" value="1"/>
</dbReference>
<dbReference type="EMBL" id="AP021888">
    <property type="protein sequence ID" value="BBP43877.1"/>
    <property type="molecule type" value="Genomic_DNA"/>
</dbReference>
<dbReference type="Proteomes" id="UP000501466">
    <property type="component" value="Chromosome"/>
</dbReference>
<dbReference type="AlphaFoldDB" id="A0A6F8PPA8"/>
<evidence type="ECO:0000256" key="4">
    <source>
        <dbReference type="ARBA" id="ARBA00022723"/>
    </source>
</evidence>
<keyword evidence="7 8" id="KW-0472">Membrane</keyword>
<reference evidence="11" key="1">
    <citation type="submission" date="2019-11" db="EMBL/GenBank/DDBJ databases">
        <title>Isolation and characterization of two novel species in the genus Thiomicrorhabdus.</title>
        <authorList>
            <person name="Mochizuki J."/>
            <person name="Kojima H."/>
            <person name="Fukui M."/>
        </authorList>
    </citation>
    <scope>NUCLEOTIDE SEQUENCE [LARGE SCALE GENOMIC DNA]</scope>
    <source>
        <strain evidence="11">AkT22</strain>
    </source>
</reference>
<name>A0A6F8PPA8_9GAMM</name>
<comment type="caution">
    <text evidence="8">Lacks conserved residue(s) required for the propagation of feature annotation.</text>
</comment>
<sequence>MTHPTENQKYLVSWDQLHRDCRSLTKQIIAMDRKWDGIIAITRGGMIPAAIIARELGIRLVDTISVRTYSHQQISEPVILNDVSATQDGENFLLIDDLVDTGKTAKFVRERLPKAFFATVYAKPEGKPLVDAFITEVSQDTWIYFPWDLALDYVKPLSKTADE</sequence>
<organism evidence="10 11">
    <name type="scientific">Thiosulfativibrio zosterae</name>
    <dbReference type="NCBI Taxonomy" id="2675053"/>
    <lineage>
        <taxon>Bacteria</taxon>
        <taxon>Pseudomonadati</taxon>
        <taxon>Pseudomonadota</taxon>
        <taxon>Gammaproteobacteria</taxon>
        <taxon>Thiotrichales</taxon>
        <taxon>Piscirickettsiaceae</taxon>
        <taxon>Thiosulfativibrio</taxon>
    </lineage>
</organism>
<feature type="domain" description="Phosphoribosyltransferase" evidence="9">
    <location>
        <begin position="13"/>
        <end position="153"/>
    </location>
</feature>
<dbReference type="GO" id="GO:0000310">
    <property type="term" value="F:xanthine phosphoribosyltransferase activity"/>
    <property type="evidence" value="ECO:0007669"/>
    <property type="project" value="UniProtKB-UniRule"/>
</dbReference>
<keyword evidence="6 8" id="KW-0460">Magnesium</keyword>
<keyword evidence="1 8" id="KW-1003">Cell membrane</keyword>
<keyword evidence="3 8" id="KW-0808">Transferase</keyword>
<feature type="binding site" evidence="8">
    <location>
        <begin position="96"/>
        <end position="104"/>
    </location>
    <ligand>
        <name>5-phospho-alpha-D-ribose 1-diphosphate</name>
        <dbReference type="ChEBI" id="CHEBI:58017"/>
    </ligand>
</feature>
<dbReference type="HAMAP" id="MF_01903">
    <property type="entry name" value="XGPRT"/>
    <property type="match status" value="1"/>
</dbReference>
<dbReference type="GO" id="GO:0005886">
    <property type="term" value="C:plasma membrane"/>
    <property type="evidence" value="ECO:0007669"/>
    <property type="project" value="UniProtKB-SubCell"/>
</dbReference>
<dbReference type="Pfam" id="PF00156">
    <property type="entry name" value="Pribosyltran"/>
    <property type="match status" value="1"/>
</dbReference>
<feature type="binding site" evidence="8">
    <location>
        <begin position="142"/>
        <end position="143"/>
    </location>
    <ligand>
        <name>GMP</name>
        <dbReference type="ChEBI" id="CHEBI:58115"/>
    </ligand>
</feature>
<evidence type="ECO:0000259" key="9">
    <source>
        <dbReference type="Pfam" id="PF00156"/>
    </source>
</evidence>
<evidence type="ECO:0000256" key="8">
    <source>
        <dbReference type="HAMAP-Rule" id="MF_01903"/>
    </source>
</evidence>
<comment type="pathway">
    <text evidence="8">Purine metabolism; XMP biosynthesis via salvage pathway; XMP from xanthine: step 1/1.</text>
</comment>
<dbReference type="GO" id="GO:0006166">
    <property type="term" value="P:purine ribonucleoside salvage"/>
    <property type="evidence" value="ECO:0007669"/>
    <property type="project" value="UniProtKB-KW"/>
</dbReference>
<keyword evidence="4 8" id="KW-0479">Metal-binding</keyword>
<feature type="binding site" evidence="8">
    <location>
        <position position="143"/>
    </location>
    <ligand>
        <name>xanthine</name>
        <dbReference type="ChEBI" id="CHEBI:17712"/>
    </ligand>
</feature>
<dbReference type="InterPro" id="IPR000836">
    <property type="entry name" value="PRTase_dom"/>
</dbReference>
<dbReference type="PANTHER" id="PTHR39563:SF1">
    <property type="entry name" value="XANTHINE-GUANINE PHOSPHORIBOSYLTRANSFERASE"/>
    <property type="match status" value="1"/>
</dbReference>
<dbReference type="InterPro" id="IPR029057">
    <property type="entry name" value="PRTase-like"/>
</dbReference>
<evidence type="ECO:0000256" key="3">
    <source>
        <dbReference type="ARBA" id="ARBA00022679"/>
    </source>
</evidence>
<feature type="binding site" evidence="8">
    <location>
        <position position="100"/>
    </location>
    <ligand>
        <name>xanthine</name>
        <dbReference type="ChEBI" id="CHEBI:17712"/>
    </ligand>
</feature>
<keyword evidence="5 8" id="KW-0660">Purine salvage</keyword>
<dbReference type="GO" id="GO:0032263">
    <property type="term" value="P:GMP salvage"/>
    <property type="evidence" value="ECO:0007669"/>
    <property type="project" value="UniProtKB-UniRule"/>
</dbReference>
<dbReference type="UniPathway" id="UPA00909">
    <property type="reaction ID" value="UER00887"/>
</dbReference>
<dbReference type="SUPFAM" id="SSF53271">
    <property type="entry name" value="PRTase-like"/>
    <property type="match status" value="1"/>
</dbReference>
<keyword evidence="2 8" id="KW-0328">Glycosyltransferase</keyword>
<evidence type="ECO:0000313" key="11">
    <source>
        <dbReference type="Proteomes" id="UP000501466"/>
    </source>
</evidence>
<feature type="binding site" evidence="8">
    <location>
        <position position="100"/>
    </location>
    <ligand>
        <name>guanine</name>
        <dbReference type="ChEBI" id="CHEBI:16235"/>
    </ligand>
</feature>
<gene>
    <name evidence="8 10" type="primary">gpt</name>
    <name evidence="10" type="ORF">THMIRHAT_16230</name>
</gene>
<comment type="similarity">
    <text evidence="8">Belongs to the purine/pyrimidine phosphoribosyltransferase family. XGPT subfamily.</text>
</comment>
<comment type="subcellular location">
    <subcellularLocation>
        <location evidence="8">Cell membrane</location>
        <topology evidence="8">Peripheral membrane protein</topology>
    </subcellularLocation>
</comment>
<feature type="binding site" evidence="8">
    <location>
        <position position="97"/>
    </location>
    <ligand>
        <name>Mg(2+)</name>
        <dbReference type="ChEBI" id="CHEBI:18420"/>
    </ligand>
</feature>
<feature type="binding site" evidence="8">
    <location>
        <begin position="100"/>
        <end position="104"/>
    </location>
    <ligand>
        <name>GMP</name>
        <dbReference type="ChEBI" id="CHEBI:58115"/>
    </ligand>
</feature>
<comment type="catalytic activity">
    <reaction evidence="8">
        <text>IMP + diphosphate = hypoxanthine + 5-phospho-alpha-D-ribose 1-diphosphate</text>
        <dbReference type="Rhea" id="RHEA:17973"/>
        <dbReference type="ChEBI" id="CHEBI:17368"/>
        <dbReference type="ChEBI" id="CHEBI:33019"/>
        <dbReference type="ChEBI" id="CHEBI:58017"/>
        <dbReference type="ChEBI" id="CHEBI:58053"/>
    </reaction>
</comment>
<dbReference type="NCBIfam" id="NF006613">
    <property type="entry name" value="PRK09177.1"/>
    <property type="match status" value="1"/>
</dbReference>
<dbReference type="GO" id="GO:0000287">
    <property type="term" value="F:magnesium ion binding"/>
    <property type="evidence" value="ECO:0007669"/>
    <property type="project" value="UniProtKB-UniRule"/>
</dbReference>
<evidence type="ECO:0000256" key="6">
    <source>
        <dbReference type="ARBA" id="ARBA00022842"/>
    </source>
</evidence>
<accession>A0A6F8PPA8</accession>
<comment type="function">
    <text evidence="8">Purine salvage pathway enzyme that catalyzes the transfer of the ribosyl-5-phosphate group from 5-phospho-alpha-D-ribose 1-diphosphate (PRPP) to the N9 position of the 6-oxopurines guanine and xanthine to form the corresponding ribonucleotides GMP (guanosine 5'-monophosphate) and XMP (xanthosine 5'-monophosphate), with the release of PPi. To a lesser extent, also acts on hypoxanthine.</text>
</comment>
<dbReference type="EC" id="2.4.2.22" evidence="8"/>
<dbReference type="GO" id="GO:0032265">
    <property type="term" value="P:XMP salvage"/>
    <property type="evidence" value="ECO:0007669"/>
    <property type="project" value="UniProtKB-UniRule"/>
</dbReference>
<comment type="catalytic activity">
    <reaction evidence="8">
        <text>XMP + diphosphate = xanthine + 5-phospho-alpha-D-ribose 1-diphosphate</text>
        <dbReference type="Rhea" id="RHEA:10800"/>
        <dbReference type="ChEBI" id="CHEBI:17712"/>
        <dbReference type="ChEBI" id="CHEBI:33019"/>
        <dbReference type="ChEBI" id="CHEBI:57464"/>
        <dbReference type="ChEBI" id="CHEBI:58017"/>
        <dbReference type="EC" id="2.4.2.22"/>
    </reaction>
</comment>
<evidence type="ECO:0000256" key="5">
    <source>
        <dbReference type="ARBA" id="ARBA00022726"/>
    </source>
</evidence>